<reference evidence="2 3" key="1">
    <citation type="submission" date="2019-01" db="EMBL/GenBank/DDBJ databases">
        <title>Sequencing of cultivated peanut Arachis hypogaea provides insights into genome evolution and oil improvement.</title>
        <authorList>
            <person name="Chen X."/>
        </authorList>
    </citation>
    <scope>NUCLEOTIDE SEQUENCE [LARGE SCALE GENOMIC DNA]</scope>
    <source>
        <strain evidence="3">cv. Fuhuasheng</strain>
        <tissue evidence="2">Leaves</tissue>
    </source>
</reference>
<organism evidence="2 3">
    <name type="scientific">Arachis hypogaea</name>
    <name type="common">Peanut</name>
    <dbReference type="NCBI Taxonomy" id="3818"/>
    <lineage>
        <taxon>Eukaryota</taxon>
        <taxon>Viridiplantae</taxon>
        <taxon>Streptophyta</taxon>
        <taxon>Embryophyta</taxon>
        <taxon>Tracheophyta</taxon>
        <taxon>Spermatophyta</taxon>
        <taxon>Magnoliopsida</taxon>
        <taxon>eudicotyledons</taxon>
        <taxon>Gunneridae</taxon>
        <taxon>Pentapetalae</taxon>
        <taxon>rosids</taxon>
        <taxon>fabids</taxon>
        <taxon>Fabales</taxon>
        <taxon>Fabaceae</taxon>
        <taxon>Papilionoideae</taxon>
        <taxon>50 kb inversion clade</taxon>
        <taxon>dalbergioids sensu lato</taxon>
        <taxon>Dalbergieae</taxon>
        <taxon>Pterocarpus clade</taxon>
        <taxon>Arachis</taxon>
    </lineage>
</organism>
<keyword evidence="3" id="KW-1185">Reference proteome</keyword>
<dbReference type="EMBL" id="SDMP01000009">
    <property type="protein sequence ID" value="RYR37871.1"/>
    <property type="molecule type" value="Genomic_DNA"/>
</dbReference>
<sequence>MPRTKSFTLMNFLFPRQTAFVLLHSHATSSLFSFVFTPLHLLPHLRLLSSLPLTIVSCAHQVIILCLTLYPLFLTCSHSLSLFSVEDVYGYDGDDELQRLMESEKKIEGSLDPSPFGAVPLKIRTNQEVKLLRCGPFGMLPQKIMCSLLHSQLVST</sequence>
<name>A0A445BGW1_ARAHY</name>
<evidence type="ECO:0000313" key="2">
    <source>
        <dbReference type="EMBL" id="RYR37871.1"/>
    </source>
</evidence>
<proteinExistence type="predicted"/>
<feature type="transmembrane region" description="Helical" evidence="1">
    <location>
        <begin position="51"/>
        <end position="73"/>
    </location>
</feature>
<keyword evidence="1" id="KW-0812">Transmembrane</keyword>
<evidence type="ECO:0000256" key="1">
    <source>
        <dbReference type="SAM" id="Phobius"/>
    </source>
</evidence>
<keyword evidence="1" id="KW-0472">Membrane</keyword>
<comment type="caution">
    <text evidence="2">The sequence shown here is derived from an EMBL/GenBank/DDBJ whole genome shotgun (WGS) entry which is preliminary data.</text>
</comment>
<keyword evidence="1" id="KW-1133">Transmembrane helix</keyword>
<dbReference type="AlphaFoldDB" id="A0A445BGW1"/>
<dbReference type="Proteomes" id="UP000289738">
    <property type="component" value="Chromosome A09"/>
</dbReference>
<evidence type="ECO:0000313" key="3">
    <source>
        <dbReference type="Proteomes" id="UP000289738"/>
    </source>
</evidence>
<gene>
    <name evidence="2" type="ORF">Ahy_A09g042781</name>
</gene>
<accession>A0A445BGW1</accession>
<protein>
    <submittedName>
        <fullName evidence="2">Uncharacterized protein</fullName>
    </submittedName>
</protein>